<dbReference type="SUPFAM" id="SSF50249">
    <property type="entry name" value="Nucleic acid-binding proteins"/>
    <property type="match status" value="1"/>
</dbReference>
<accession>A0A8J6B2X9</accession>
<reference evidence="2" key="1">
    <citation type="submission" date="2021-05" db="EMBL/GenBank/DDBJ databases">
        <title>A free-living protist that lacks canonical eukaryotic 1 DNA replication and segregation systems.</title>
        <authorList>
            <person name="Salas-Leiva D.E."/>
            <person name="Tromer E.C."/>
            <person name="Curtis B.A."/>
            <person name="Jerlstrom-Hultqvist J."/>
            <person name="Kolisko M."/>
            <person name="Yi Z."/>
            <person name="Salas-Leiva J.S."/>
            <person name="Gallot-Lavallee L."/>
            <person name="Kops G.J.P.L."/>
            <person name="Archibald J.M."/>
            <person name="Simpson A.G.B."/>
            <person name="Roger A.J."/>
        </authorList>
    </citation>
    <scope>NUCLEOTIDE SEQUENCE</scope>
    <source>
        <strain evidence="2">BICM</strain>
    </source>
</reference>
<evidence type="ECO:0000256" key="1">
    <source>
        <dbReference type="ARBA" id="ARBA00023125"/>
    </source>
</evidence>
<dbReference type="PANTHER" id="PTHR13356">
    <property type="entry name" value="OB FOLD NUCLEIC ACID BINDING PROTEIN-RELATED"/>
    <property type="match status" value="1"/>
</dbReference>
<dbReference type="PANTHER" id="PTHR13356:SF0">
    <property type="entry name" value="SOSS COMPLEX SUBUNIT B HOMOLOG"/>
    <property type="match status" value="1"/>
</dbReference>
<dbReference type="GO" id="GO:0070876">
    <property type="term" value="C:SOSS complex"/>
    <property type="evidence" value="ECO:0007669"/>
    <property type="project" value="TreeGrafter"/>
</dbReference>
<dbReference type="GO" id="GO:0044818">
    <property type="term" value="P:mitotic G2/M transition checkpoint"/>
    <property type="evidence" value="ECO:0007669"/>
    <property type="project" value="TreeGrafter"/>
</dbReference>
<protein>
    <submittedName>
        <fullName evidence="2">SOSS complex subunit B1</fullName>
    </submittedName>
</protein>
<dbReference type="Proteomes" id="UP000717585">
    <property type="component" value="Unassembled WGS sequence"/>
</dbReference>
<name>A0A8J6B2X9_9EUKA</name>
<comment type="caution">
    <text evidence="2">The sequence shown here is derived from an EMBL/GenBank/DDBJ whole genome shotgun (WGS) entry which is preliminary data.</text>
</comment>
<dbReference type="Gene3D" id="2.40.50.140">
    <property type="entry name" value="Nucleic acid-binding proteins"/>
    <property type="match status" value="1"/>
</dbReference>
<evidence type="ECO:0000313" key="2">
    <source>
        <dbReference type="EMBL" id="KAG9393139.1"/>
    </source>
</evidence>
<dbReference type="EMBL" id="JAHDYR010000025">
    <property type="protein sequence ID" value="KAG9393139.1"/>
    <property type="molecule type" value="Genomic_DNA"/>
</dbReference>
<dbReference type="OrthoDB" id="295715at2759"/>
<sequence length="144" mass="16342">MADIEFTNIEQLVPAMKDVSVRFIVVNKKDPEVIDANRTKCDALIADATGQVTANLWGDELSLEIGDIAEIQHGYTTLFHDRLVIQTGRHGKIIRTGEIDMVFSMENNMSLKMFTRSEVDGQVHWRSEREVMPRDRSRGDGRHG</sequence>
<dbReference type="GO" id="GO:0010212">
    <property type="term" value="P:response to ionizing radiation"/>
    <property type="evidence" value="ECO:0007669"/>
    <property type="project" value="TreeGrafter"/>
</dbReference>
<dbReference type="AlphaFoldDB" id="A0A8J6B2X9"/>
<dbReference type="GO" id="GO:0003677">
    <property type="term" value="F:DNA binding"/>
    <property type="evidence" value="ECO:0007669"/>
    <property type="project" value="UniProtKB-KW"/>
</dbReference>
<proteinExistence type="predicted"/>
<dbReference type="InterPro" id="IPR012340">
    <property type="entry name" value="NA-bd_OB-fold"/>
</dbReference>
<dbReference type="GO" id="GO:0000724">
    <property type="term" value="P:double-strand break repair via homologous recombination"/>
    <property type="evidence" value="ECO:0007669"/>
    <property type="project" value="TreeGrafter"/>
</dbReference>
<organism evidence="2 3">
    <name type="scientific">Carpediemonas membranifera</name>
    <dbReference type="NCBI Taxonomy" id="201153"/>
    <lineage>
        <taxon>Eukaryota</taxon>
        <taxon>Metamonada</taxon>
        <taxon>Carpediemonas-like organisms</taxon>
        <taxon>Carpediemonas</taxon>
    </lineage>
</organism>
<dbReference type="InterPro" id="IPR051231">
    <property type="entry name" value="SOSS-B"/>
</dbReference>
<evidence type="ECO:0000313" key="3">
    <source>
        <dbReference type="Proteomes" id="UP000717585"/>
    </source>
</evidence>
<keyword evidence="3" id="KW-1185">Reference proteome</keyword>
<keyword evidence="1" id="KW-0238">DNA-binding</keyword>
<gene>
    <name evidence="2" type="ORF">J8273_3268</name>
</gene>